<dbReference type="PROSITE" id="PS50213">
    <property type="entry name" value="FAS1"/>
    <property type="match status" value="1"/>
</dbReference>
<protein>
    <recommendedName>
        <fullName evidence="1">FAS1 domain-containing protein</fullName>
    </recommendedName>
</protein>
<comment type="caution">
    <text evidence="2">The sequence shown here is derived from an EMBL/GenBank/DDBJ whole genome shotgun (WGS) entry which is preliminary data.</text>
</comment>
<dbReference type="AlphaFoldDB" id="A0A1E5T4D9"/>
<dbReference type="Pfam" id="PF02469">
    <property type="entry name" value="Fasciclin"/>
    <property type="match status" value="1"/>
</dbReference>
<sequence>MKLDNQFRLLGLCIAVLVSVLFQGCDNSEETAPEDSTQDNVGTLIMQSQAFSEFASLINIADSEIPVGELGVLEMLNQSSNNEQITVFAPSDAVFEALAIEWSSPNFQASIADVINEFTHSGQPAKTRDFLLGHIFRATESYSSSRFQPDLSFESEKGIRWRMIASEVSNSGFGFVLENSSANANPYFIYETDVLTGNNGVVHAALVN</sequence>
<organism evidence="2 3">
    <name type="scientific">Roseivirga misakiensis</name>
    <dbReference type="NCBI Taxonomy" id="1563681"/>
    <lineage>
        <taxon>Bacteria</taxon>
        <taxon>Pseudomonadati</taxon>
        <taxon>Bacteroidota</taxon>
        <taxon>Cytophagia</taxon>
        <taxon>Cytophagales</taxon>
        <taxon>Roseivirgaceae</taxon>
        <taxon>Roseivirga</taxon>
    </lineage>
</organism>
<accession>A0A1E5T4D9</accession>
<dbReference type="STRING" id="1563681.BFP71_00815"/>
<dbReference type="PROSITE" id="PS51257">
    <property type="entry name" value="PROKAR_LIPOPROTEIN"/>
    <property type="match status" value="1"/>
</dbReference>
<proteinExistence type="predicted"/>
<dbReference type="SUPFAM" id="SSF82153">
    <property type="entry name" value="FAS1 domain"/>
    <property type="match status" value="1"/>
</dbReference>
<dbReference type="Proteomes" id="UP000095552">
    <property type="component" value="Unassembled WGS sequence"/>
</dbReference>
<dbReference type="InterPro" id="IPR036378">
    <property type="entry name" value="FAS1_dom_sf"/>
</dbReference>
<dbReference type="EMBL" id="MDGQ01000003">
    <property type="protein sequence ID" value="OEK06249.1"/>
    <property type="molecule type" value="Genomic_DNA"/>
</dbReference>
<evidence type="ECO:0000313" key="3">
    <source>
        <dbReference type="Proteomes" id="UP000095552"/>
    </source>
</evidence>
<dbReference type="InterPro" id="IPR000782">
    <property type="entry name" value="FAS1_domain"/>
</dbReference>
<feature type="domain" description="FAS1" evidence="1">
    <location>
        <begin position="38"/>
        <end position="202"/>
    </location>
</feature>
<dbReference type="OrthoDB" id="1119934at2"/>
<keyword evidence="3" id="KW-1185">Reference proteome</keyword>
<name>A0A1E5T4D9_9BACT</name>
<evidence type="ECO:0000259" key="1">
    <source>
        <dbReference type="PROSITE" id="PS50213"/>
    </source>
</evidence>
<reference evidence="2 3" key="1">
    <citation type="submission" date="2016-08" db="EMBL/GenBank/DDBJ databases">
        <title>Draft genome of Fabibacter sp. strain SK-8.</title>
        <authorList>
            <person name="Wong S.-K."/>
            <person name="Hamasaki K."/>
            <person name="Yoshizawa S."/>
        </authorList>
    </citation>
    <scope>NUCLEOTIDE SEQUENCE [LARGE SCALE GENOMIC DNA]</scope>
    <source>
        <strain evidence="2 3">SK-8</strain>
    </source>
</reference>
<dbReference type="RefSeq" id="WP_069833561.1">
    <property type="nucleotide sequence ID" value="NZ_MDGQ01000003.1"/>
</dbReference>
<gene>
    <name evidence="2" type="ORF">BFP71_00815</name>
</gene>
<dbReference type="Gene3D" id="2.30.180.10">
    <property type="entry name" value="FAS1 domain"/>
    <property type="match status" value="1"/>
</dbReference>
<evidence type="ECO:0000313" key="2">
    <source>
        <dbReference type="EMBL" id="OEK06249.1"/>
    </source>
</evidence>